<dbReference type="EMBL" id="CAJVPL010003388">
    <property type="protein sequence ID" value="CAG8631609.1"/>
    <property type="molecule type" value="Genomic_DNA"/>
</dbReference>
<gene>
    <name evidence="1" type="ORF">AGERDE_LOCUS10552</name>
</gene>
<dbReference type="AlphaFoldDB" id="A0A9N9DDI5"/>
<dbReference type="Proteomes" id="UP000789831">
    <property type="component" value="Unassembled WGS sequence"/>
</dbReference>
<evidence type="ECO:0000313" key="2">
    <source>
        <dbReference type="Proteomes" id="UP000789831"/>
    </source>
</evidence>
<protein>
    <submittedName>
        <fullName evidence="1">664_t:CDS:1</fullName>
    </submittedName>
</protein>
<sequence length="163" mass="18356">MAEILVNVSSFNETENTAKAFSVPITELNRVDSVCALQILADENLNIIKDENNFINNTESIINKNKCIVKHANNNSIVKDINTNTKNTLAHILEDNIDDTIINSRRITKTMIEPTSTILENLSAIEEQDTKIYGNNETVDDKNDGTDDEYNTVIEELDEKIIE</sequence>
<comment type="caution">
    <text evidence="1">The sequence shown here is derived from an EMBL/GenBank/DDBJ whole genome shotgun (WGS) entry which is preliminary data.</text>
</comment>
<organism evidence="1 2">
    <name type="scientific">Ambispora gerdemannii</name>
    <dbReference type="NCBI Taxonomy" id="144530"/>
    <lineage>
        <taxon>Eukaryota</taxon>
        <taxon>Fungi</taxon>
        <taxon>Fungi incertae sedis</taxon>
        <taxon>Mucoromycota</taxon>
        <taxon>Glomeromycotina</taxon>
        <taxon>Glomeromycetes</taxon>
        <taxon>Archaeosporales</taxon>
        <taxon>Ambisporaceae</taxon>
        <taxon>Ambispora</taxon>
    </lineage>
</organism>
<accession>A0A9N9DDI5</accession>
<feature type="non-terminal residue" evidence="1">
    <location>
        <position position="163"/>
    </location>
</feature>
<reference evidence="1" key="1">
    <citation type="submission" date="2021-06" db="EMBL/GenBank/DDBJ databases">
        <authorList>
            <person name="Kallberg Y."/>
            <person name="Tangrot J."/>
            <person name="Rosling A."/>
        </authorList>
    </citation>
    <scope>NUCLEOTIDE SEQUENCE</scope>
    <source>
        <strain evidence="1">MT106</strain>
    </source>
</reference>
<keyword evidence="2" id="KW-1185">Reference proteome</keyword>
<evidence type="ECO:0000313" key="1">
    <source>
        <dbReference type="EMBL" id="CAG8631609.1"/>
    </source>
</evidence>
<proteinExistence type="predicted"/>
<name>A0A9N9DDI5_9GLOM</name>